<feature type="non-terminal residue" evidence="1">
    <location>
        <position position="1"/>
    </location>
</feature>
<protein>
    <submittedName>
        <fullName evidence="1">Uncharacterized protein</fullName>
    </submittedName>
</protein>
<evidence type="ECO:0000313" key="1">
    <source>
        <dbReference type="EMBL" id="CAH1783350.1"/>
    </source>
</evidence>
<reference evidence="1" key="1">
    <citation type="submission" date="2022-03" db="EMBL/GenBank/DDBJ databases">
        <authorList>
            <person name="Martin C."/>
        </authorList>
    </citation>
    <scope>NUCLEOTIDE SEQUENCE</scope>
</reference>
<organism evidence="1 2">
    <name type="scientific">Owenia fusiformis</name>
    <name type="common">Polychaete worm</name>
    <dbReference type="NCBI Taxonomy" id="6347"/>
    <lineage>
        <taxon>Eukaryota</taxon>
        <taxon>Metazoa</taxon>
        <taxon>Spiralia</taxon>
        <taxon>Lophotrochozoa</taxon>
        <taxon>Annelida</taxon>
        <taxon>Polychaeta</taxon>
        <taxon>Sedentaria</taxon>
        <taxon>Canalipalpata</taxon>
        <taxon>Sabellida</taxon>
        <taxon>Oweniida</taxon>
        <taxon>Oweniidae</taxon>
        <taxon>Owenia</taxon>
    </lineage>
</organism>
<evidence type="ECO:0000313" key="2">
    <source>
        <dbReference type="Proteomes" id="UP000749559"/>
    </source>
</evidence>
<name>A0A8S4NPS2_OWEFU</name>
<proteinExistence type="predicted"/>
<dbReference type="EMBL" id="CAIIXF020000005">
    <property type="protein sequence ID" value="CAH1783350.1"/>
    <property type="molecule type" value="Genomic_DNA"/>
</dbReference>
<dbReference type="Proteomes" id="UP000749559">
    <property type="component" value="Unassembled WGS sequence"/>
</dbReference>
<dbReference type="AlphaFoldDB" id="A0A8S4NPS2"/>
<accession>A0A8S4NPS2</accession>
<sequence>VGYQIGFGTEEGMIDVVPLTNLGHYEYDACVYSFTDMTTLVHNTTYYTILYAFNGGHRQLNVSVISDGGLMSTFASFLKLNQCLDKIPTQPYLIVYILFWEH</sequence>
<keyword evidence="2" id="KW-1185">Reference proteome</keyword>
<comment type="caution">
    <text evidence="1">The sequence shown here is derived from an EMBL/GenBank/DDBJ whole genome shotgun (WGS) entry which is preliminary data.</text>
</comment>
<gene>
    <name evidence="1" type="ORF">OFUS_LOCUS9697</name>
</gene>